<dbReference type="RefSeq" id="WP_166678133.1">
    <property type="nucleotide sequence ID" value="NZ_SODF01000001.1"/>
</dbReference>
<dbReference type="Gene3D" id="3.10.450.50">
    <property type="match status" value="1"/>
</dbReference>
<dbReference type="CDD" id="cd00531">
    <property type="entry name" value="NTF2_like"/>
    <property type="match status" value="1"/>
</dbReference>
<evidence type="ECO:0000313" key="2">
    <source>
        <dbReference type="EMBL" id="TDW24220.1"/>
    </source>
</evidence>
<dbReference type="EMBL" id="SODF01000001">
    <property type="protein sequence ID" value="TDW24220.1"/>
    <property type="molecule type" value="Genomic_DNA"/>
</dbReference>
<protein>
    <submittedName>
        <fullName evidence="2">SnoaL-like protein</fullName>
    </submittedName>
</protein>
<reference evidence="2 3" key="1">
    <citation type="submission" date="2019-03" db="EMBL/GenBank/DDBJ databases">
        <title>Genomic Encyclopedia of Type Strains, Phase III (KMG-III): the genomes of soil and plant-associated and newly described type strains.</title>
        <authorList>
            <person name="Whitman W."/>
        </authorList>
    </citation>
    <scope>NUCLEOTIDE SEQUENCE [LARGE SCALE GENOMIC DNA]</scope>
    <source>
        <strain evidence="2 3">VKM Ac-2570</strain>
    </source>
</reference>
<organism evidence="2 3">
    <name type="scientific">Kribbella kalugense</name>
    <dbReference type="NCBI Taxonomy" id="2512221"/>
    <lineage>
        <taxon>Bacteria</taxon>
        <taxon>Bacillati</taxon>
        <taxon>Actinomycetota</taxon>
        <taxon>Actinomycetes</taxon>
        <taxon>Propionibacteriales</taxon>
        <taxon>Kribbellaceae</taxon>
        <taxon>Kribbella</taxon>
    </lineage>
</organism>
<feature type="domain" description="SnoaL-like" evidence="1">
    <location>
        <begin position="4"/>
        <end position="122"/>
    </location>
</feature>
<evidence type="ECO:0000313" key="3">
    <source>
        <dbReference type="Proteomes" id="UP000295447"/>
    </source>
</evidence>
<dbReference type="Pfam" id="PF13577">
    <property type="entry name" value="SnoaL_4"/>
    <property type="match status" value="1"/>
</dbReference>
<dbReference type="InterPro" id="IPR032710">
    <property type="entry name" value="NTF2-like_dom_sf"/>
</dbReference>
<evidence type="ECO:0000259" key="1">
    <source>
        <dbReference type="Pfam" id="PF13577"/>
    </source>
</evidence>
<name>A0A4R8A7B5_9ACTN</name>
<dbReference type="Proteomes" id="UP000295447">
    <property type="component" value="Unassembled WGS sequence"/>
</dbReference>
<dbReference type="SUPFAM" id="SSF54427">
    <property type="entry name" value="NTF2-like"/>
    <property type="match status" value="1"/>
</dbReference>
<dbReference type="AlphaFoldDB" id="A0A4R8A7B5"/>
<accession>A0A4R8A7B5</accession>
<proteinExistence type="predicted"/>
<comment type="caution">
    <text evidence="2">The sequence shown here is derived from an EMBL/GenBank/DDBJ whole genome shotgun (WGS) entry which is preliminary data.</text>
</comment>
<sequence>MTITLADRFELQDLVFNYAHGIDRRDEALFAGLWTPGAIWHFVDEGGLGKLVGYDAIMKGYRQATAGGRRMHHLSSNLILDATASPITGHSDSVATGRETPLFLSYTDEYVKLDGVWKFQLREVHAHLES</sequence>
<gene>
    <name evidence="2" type="ORF">EV650_3088</name>
</gene>
<keyword evidence="3" id="KW-1185">Reference proteome</keyword>
<dbReference type="InterPro" id="IPR037401">
    <property type="entry name" value="SnoaL-like"/>
</dbReference>